<evidence type="ECO:0000256" key="7">
    <source>
        <dbReference type="ARBA" id="ARBA00023284"/>
    </source>
</evidence>
<dbReference type="AlphaFoldDB" id="A0A1V9Y751"/>
<dbReference type="InterPro" id="IPR036249">
    <property type="entry name" value="Thioredoxin-like_sf"/>
</dbReference>
<keyword evidence="5" id="KW-0256">Endoplasmic reticulum</keyword>
<dbReference type="EMBL" id="JNBS01004964">
    <property type="protein sequence ID" value="OQR81533.1"/>
    <property type="molecule type" value="Genomic_DNA"/>
</dbReference>
<gene>
    <name evidence="8" type="ORF">THRCLA_23351</name>
</gene>
<comment type="similarity">
    <text evidence="3">Belongs to the protein disulfide isomerase family.</text>
</comment>
<evidence type="ECO:0000256" key="3">
    <source>
        <dbReference type="ARBA" id="ARBA00006347"/>
    </source>
</evidence>
<keyword evidence="6" id="KW-0413">Isomerase</keyword>
<comment type="catalytic activity">
    <reaction evidence="1">
        <text>Catalyzes the rearrangement of -S-S- bonds in proteins.</text>
        <dbReference type="EC" id="5.3.4.1"/>
    </reaction>
</comment>
<reference evidence="8 9" key="1">
    <citation type="journal article" date="2014" name="Genome Biol. Evol.">
        <title>The secreted proteins of Achlya hypogyna and Thraustotheca clavata identify the ancestral oomycete secretome and reveal gene acquisitions by horizontal gene transfer.</title>
        <authorList>
            <person name="Misner I."/>
            <person name="Blouin N."/>
            <person name="Leonard G."/>
            <person name="Richards T.A."/>
            <person name="Lane C.E."/>
        </authorList>
    </citation>
    <scope>NUCLEOTIDE SEQUENCE [LARGE SCALE GENOMIC DNA]</scope>
    <source>
        <strain evidence="8 9">ATCC 34112</strain>
    </source>
</reference>
<keyword evidence="7" id="KW-0676">Redox-active center</keyword>
<dbReference type="GO" id="GO:0006457">
    <property type="term" value="P:protein folding"/>
    <property type="evidence" value="ECO:0007669"/>
    <property type="project" value="TreeGrafter"/>
</dbReference>
<protein>
    <recommendedName>
        <fullName evidence="4">protein disulfide-isomerase</fullName>
        <ecNumber evidence="4">5.3.4.1</ecNumber>
    </recommendedName>
</protein>
<name>A0A1V9Y751_9STRA</name>
<evidence type="ECO:0000256" key="1">
    <source>
        <dbReference type="ARBA" id="ARBA00001182"/>
    </source>
</evidence>
<proteinExistence type="inferred from homology"/>
<organism evidence="8 9">
    <name type="scientific">Thraustotheca clavata</name>
    <dbReference type="NCBI Taxonomy" id="74557"/>
    <lineage>
        <taxon>Eukaryota</taxon>
        <taxon>Sar</taxon>
        <taxon>Stramenopiles</taxon>
        <taxon>Oomycota</taxon>
        <taxon>Saprolegniomycetes</taxon>
        <taxon>Saprolegniales</taxon>
        <taxon>Achlyaceae</taxon>
        <taxon>Thraustotheca</taxon>
    </lineage>
</organism>
<accession>A0A1V9Y751</accession>
<dbReference type="PANTHER" id="PTHR18929">
    <property type="entry name" value="PROTEIN DISULFIDE ISOMERASE"/>
    <property type="match status" value="1"/>
</dbReference>
<evidence type="ECO:0000256" key="4">
    <source>
        <dbReference type="ARBA" id="ARBA00012723"/>
    </source>
</evidence>
<dbReference type="GO" id="GO:0003756">
    <property type="term" value="F:protein disulfide isomerase activity"/>
    <property type="evidence" value="ECO:0007669"/>
    <property type="project" value="UniProtKB-EC"/>
</dbReference>
<evidence type="ECO:0000313" key="9">
    <source>
        <dbReference type="Proteomes" id="UP000243217"/>
    </source>
</evidence>
<comment type="subcellular location">
    <subcellularLocation>
        <location evidence="2">Endoplasmic reticulum lumen</location>
    </subcellularLocation>
</comment>
<comment type="caution">
    <text evidence="8">The sequence shown here is derived from an EMBL/GenBank/DDBJ whole genome shotgun (WGS) entry which is preliminary data.</text>
</comment>
<evidence type="ECO:0000256" key="6">
    <source>
        <dbReference type="ARBA" id="ARBA00023235"/>
    </source>
</evidence>
<dbReference type="STRING" id="74557.A0A1V9Y751"/>
<dbReference type="Gene3D" id="3.40.30.10">
    <property type="entry name" value="Glutaredoxin"/>
    <property type="match status" value="1"/>
</dbReference>
<sequence>MVYQSEDEMMLNIETSSPLFLLAYASWDPMWIKHLESFESLASKLSPTIMFGAIDVAQTQTTLQVNGFPTYILYNGSSGIEYIGDPCPLAMQNWLLKSDPLYVIKNEDELATLQRWSNQPIALAVVTDILSPESVMMQTIARGNAGIFAITKNTSVVPGDRTIPRLYVIDSKINVTSQFTNTWSVPGILEFYRNEQKGWMIQYDPLNDLDPTALAHILIFTDNQASYHKALMLQLHKIAQRNTQICYLVITDPSPNFYLYFKITTRPGLVFYTDSNSFTTFSYSSLQLADILQEKPLSFYQSFLSFQNEHVSNILLQEKTELNVLRRRHLEEVLLEPVLEVHNMTTLQEMVAYSKGCLVVTFYSPRCPSCHTVLDWMHRALSNETKPFCRLSKWDVDQTPADELKDLLGRSPVLPTIHRYMKYTPPVAYALTDQTTYEEFKIFIRST</sequence>
<keyword evidence="9" id="KW-1185">Reference proteome</keyword>
<dbReference type="EC" id="5.3.4.1" evidence="4"/>
<dbReference type="Proteomes" id="UP000243217">
    <property type="component" value="Unassembled WGS sequence"/>
</dbReference>
<dbReference type="GO" id="GO:0034976">
    <property type="term" value="P:response to endoplasmic reticulum stress"/>
    <property type="evidence" value="ECO:0007669"/>
    <property type="project" value="TreeGrafter"/>
</dbReference>
<dbReference type="PANTHER" id="PTHR18929:SF132">
    <property type="entry name" value="PROTEIN DISULFIDE-ISOMERASE A3"/>
    <property type="match status" value="1"/>
</dbReference>
<evidence type="ECO:0000313" key="8">
    <source>
        <dbReference type="EMBL" id="OQR81533.1"/>
    </source>
</evidence>
<dbReference type="SUPFAM" id="SSF52833">
    <property type="entry name" value="Thioredoxin-like"/>
    <property type="match status" value="2"/>
</dbReference>
<evidence type="ECO:0000256" key="5">
    <source>
        <dbReference type="ARBA" id="ARBA00022824"/>
    </source>
</evidence>
<dbReference type="GO" id="GO:0005788">
    <property type="term" value="C:endoplasmic reticulum lumen"/>
    <property type="evidence" value="ECO:0007669"/>
    <property type="project" value="UniProtKB-SubCell"/>
</dbReference>
<dbReference type="OrthoDB" id="79516at2759"/>
<evidence type="ECO:0000256" key="2">
    <source>
        <dbReference type="ARBA" id="ARBA00004319"/>
    </source>
</evidence>